<dbReference type="PRINTS" id="PR00153">
    <property type="entry name" value="CSAPPISMRASE"/>
</dbReference>
<feature type="domain" description="PPIase cyclophilin-type" evidence="1">
    <location>
        <begin position="582"/>
        <end position="744"/>
    </location>
</feature>
<organism evidence="4 5">
    <name type="scientific">Rotaria magnacalcarata</name>
    <dbReference type="NCBI Taxonomy" id="392030"/>
    <lineage>
        <taxon>Eukaryota</taxon>
        <taxon>Metazoa</taxon>
        <taxon>Spiralia</taxon>
        <taxon>Gnathifera</taxon>
        <taxon>Rotifera</taxon>
        <taxon>Eurotatoria</taxon>
        <taxon>Bdelloidea</taxon>
        <taxon>Philodinida</taxon>
        <taxon>Philodinidae</taxon>
        <taxon>Rotaria</taxon>
    </lineage>
</organism>
<dbReference type="Pfam" id="PF00160">
    <property type="entry name" value="Pro_isomerase"/>
    <property type="match status" value="1"/>
</dbReference>
<evidence type="ECO:0000313" key="4">
    <source>
        <dbReference type="EMBL" id="CAF3866752.1"/>
    </source>
</evidence>
<dbReference type="PANTHER" id="PTHR11071:SF561">
    <property type="entry name" value="PEPTIDYL-PROLYL CIS-TRANS ISOMERASE D-RELATED"/>
    <property type="match status" value="1"/>
</dbReference>
<evidence type="ECO:0000313" key="3">
    <source>
        <dbReference type="EMBL" id="CAF3794876.1"/>
    </source>
</evidence>
<dbReference type="GO" id="GO:0006457">
    <property type="term" value="P:protein folding"/>
    <property type="evidence" value="ECO:0007669"/>
    <property type="project" value="TreeGrafter"/>
</dbReference>
<dbReference type="AlphaFoldDB" id="A0A819FI49"/>
<dbReference type="GO" id="GO:0005737">
    <property type="term" value="C:cytoplasm"/>
    <property type="evidence" value="ECO:0007669"/>
    <property type="project" value="TreeGrafter"/>
</dbReference>
<name>A0A819FI49_9BILA</name>
<dbReference type="EMBL" id="CAJOBG010000305">
    <property type="protein sequence ID" value="CAF3794876.1"/>
    <property type="molecule type" value="Genomic_DNA"/>
</dbReference>
<dbReference type="SUPFAM" id="SSF50891">
    <property type="entry name" value="Cyclophilin-like"/>
    <property type="match status" value="1"/>
</dbReference>
<protein>
    <submittedName>
        <fullName evidence="4">Uncharacterized protein</fullName>
    </submittedName>
</protein>
<evidence type="ECO:0000259" key="2">
    <source>
        <dbReference type="PROSITE" id="PS50181"/>
    </source>
</evidence>
<feature type="domain" description="F-box" evidence="2">
    <location>
        <begin position="5"/>
        <end position="52"/>
    </location>
</feature>
<dbReference type="Proteomes" id="UP000663842">
    <property type="component" value="Unassembled WGS sequence"/>
</dbReference>
<evidence type="ECO:0000313" key="6">
    <source>
        <dbReference type="Proteomes" id="UP000663866"/>
    </source>
</evidence>
<dbReference type="GO" id="GO:0016018">
    <property type="term" value="F:cyclosporin A binding"/>
    <property type="evidence" value="ECO:0007669"/>
    <property type="project" value="TreeGrafter"/>
</dbReference>
<dbReference type="PANTHER" id="PTHR11071">
    <property type="entry name" value="PEPTIDYL-PROLYL CIS-TRANS ISOMERASE"/>
    <property type="match status" value="1"/>
</dbReference>
<dbReference type="InterPro" id="IPR002130">
    <property type="entry name" value="Cyclophilin-type_PPIase_dom"/>
</dbReference>
<comment type="caution">
    <text evidence="4">The sequence shown here is derived from an EMBL/GenBank/DDBJ whole genome shotgun (WGS) entry which is preliminary data.</text>
</comment>
<reference evidence="4" key="1">
    <citation type="submission" date="2021-02" db="EMBL/GenBank/DDBJ databases">
        <authorList>
            <person name="Nowell W R."/>
        </authorList>
    </citation>
    <scope>NUCLEOTIDE SEQUENCE</scope>
</reference>
<gene>
    <name evidence="3" type="ORF">OVN521_LOCUS3525</name>
    <name evidence="4" type="ORF">UXM345_LOCUS8690</name>
</gene>
<proteinExistence type="predicted"/>
<dbReference type="InterPro" id="IPR001810">
    <property type="entry name" value="F-box_dom"/>
</dbReference>
<evidence type="ECO:0000259" key="1">
    <source>
        <dbReference type="PROSITE" id="PS50072"/>
    </source>
</evidence>
<keyword evidence="6" id="KW-1185">Reference proteome</keyword>
<dbReference type="Gene3D" id="2.40.100.10">
    <property type="entry name" value="Cyclophilin-like"/>
    <property type="match status" value="1"/>
</dbReference>
<sequence>MNQPNVHLLNLPNEILFMILKKLENVDVLYSLLGTNNQRLETMAQEQIFTNILNFISISRSTDEISSISGSILDQFCINILPRIHKNVKSLIVESASLECILGAGIYPNLTELTIFYFNKAIVSRYFIDDSLFGHICKQQITDLILVSNDNNIEITQKEYTKDVYAVIFTFFEKLKHLSIVSASTNDYPSLSLYISPPLTFSSSTLTKLCINVNNFDDCLTLLDGRFKQLTTFIVQINYIYDQISRSYNMDDLPILKCFSLICYDSTPGYDNLILPLLRRMSYLEELALYLHILAGSTFISGTHLDNEILSHMPRLHTFSFYFASENAIVDSTIRISNSDIERTFANKEHRQIGCLVDYYTCRKLICRVFSLPFKFDRLANITNNIPNIVFNSVTHLELRDKYPFKHEFFIRLARGFPFLKSLSIDTILAPNWRCREHHLYHIDWCSIVEYPHLISLDIDSANSYYVEHFLNETKAHLPRLTELKVRYKDLEMVTKNFTRTETRRNCAKVKRLIVRHCVVYPKDVYDYFPLLQLINRNEFDKELSRKMREVLSPMLMKHDLLLSSNSFSRLIPAFILIFQLNIKLLLYNNVSQTTENFRSLCVSDKHLCYVGNKLTHIFPQYLIRGNDFINIFSLLLLLLFNLIGGDIANFDGSGGECIYGKTFADENFNNKHSKPGILSMTNFGSNTNNSQFFITDIGLPFFDDTYVVLGEISSGMDVMHAIMNQGSVTGQPKTDIMIVECGTINEN</sequence>
<dbReference type="PROSITE" id="PS50072">
    <property type="entry name" value="CSA_PPIASE_2"/>
    <property type="match status" value="1"/>
</dbReference>
<dbReference type="PROSITE" id="PS50181">
    <property type="entry name" value="FBOX"/>
    <property type="match status" value="1"/>
</dbReference>
<dbReference type="Proteomes" id="UP000663866">
    <property type="component" value="Unassembled WGS sequence"/>
</dbReference>
<dbReference type="EMBL" id="CAJOBF010000766">
    <property type="protein sequence ID" value="CAF3866752.1"/>
    <property type="molecule type" value="Genomic_DNA"/>
</dbReference>
<evidence type="ECO:0000313" key="5">
    <source>
        <dbReference type="Proteomes" id="UP000663842"/>
    </source>
</evidence>
<accession>A0A819FI49</accession>
<dbReference type="GO" id="GO:0003755">
    <property type="term" value="F:peptidyl-prolyl cis-trans isomerase activity"/>
    <property type="evidence" value="ECO:0007669"/>
    <property type="project" value="InterPro"/>
</dbReference>
<dbReference type="InterPro" id="IPR029000">
    <property type="entry name" value="Cyclophilin-like_dom_sf"/>
</dbReference>